<dbReference type="InterPro" id="IPR029056">
    <property type="entry name" value="Ribokinase-like"/>
</dbReference>
<dbReference type="AlphaFoldDB" id="A0AA95H833"/>
<dbReference type="PANTHER" id="PTHR20858:SF17">
    <property type="entry name" value="HYDROXYMETHYLPYRIMIDINE_PHOSPHOMETHYLPYRIMIDINE KINASE THI20-RELATED"/>
    <property type="match status" value="1"/>
</dbReference>
<reference evidence="4" key="1">
    <citation type="journal article" date="2023" name="Int. J. Mol. Sci.">
        <title>Metagenomics Revealed a New Genus 'Candidatus Thiocaldithrix dubininis' gen. nov., sp. nov. and a New Species 'Candidatus Thiothrix putei' sp. nov. in the Family Thiotrichaceae, Some Members of Which Have Traits of Both Na+- and H+-Motive Energetics.</title>
        <authorList>
            <person name="Ravin N.V."/>
            <person name="Muntyan M.S."/>
            <person name="Smolyakov D.D."/>
            <person name="Rudenko T.S."/>
            <person name="Beletsky A.V."/>
            <person name="Mardanov A.V."/>
            <person name="Grabovich M.Y."/>
        </authorList>
    </citation>
    <scope>NUCLEOTIDE SEQUENCE</scope>
    <source>
        <strain evidence="4">GKL-01</strain>
    </source>
</reference>
<dbReference type="GO" id="GO:0008902">
    <property type="term" value="F:hydroxymethylpyrimidine kinase activity"/>
    <property type="evidence" value="ECO:0007669"/>
    <property type="project" value="UniProtKB-EC"/>
</dbReference>
<dbReference type="InterPro" id="IPR013749">
    <property type="entry name" value="PM/HMP-P_kinase-1"/>
</dbReference>
<dbReference type="PANTHER" id="PTHR20858">
    <property type="entry name" value="PHOSPHOMETHYLPYRIMIDINE KINASE"/>
    <property type="match status" value="1"/>
</dbReference>
<evidence type="ECO:0000256" key="1">
    <source>
        <dbReference type="ARBA" id="ARBA00004948"/>
    </source>
</evidence>
<dbReference type="Gene3D" id="3.40.1190.20">
    <property type="match status" value="1"/>
</dbReference>
<evidence type="ECO:0000259" key="3">
    <source>
        <dbReference type="Pfam" id="PF08543"/>
    </source>
</evidence>
<accession>A0AA95H833</accession>
<dbReference type="Proteomes" id="UP001300672">
    <property type="component" value="Chromosome"/>
</dbReference>
<keyword evidence="4" id="KW-0418">Kinase</keyword>
<proteinExistence type="predicted"/>
<comment type="pathway">
    <text evidence="1">Cofactor biosynthesis; thiamine diphosphate biosynthesis.</text>
</comment>
<dbReference type="KEGG" id="tdu:QJT80_14280"/>
<dbReference type="EC" id="2.7.1.49" evidence="2"/>
<dbReference type="EMBL" id="CP124755">
    <property type="protein sequence ID" value="WGZ90639.1"/>
    <property type="molecule type" value="Genomic_DNA"/>
</dbReference>
<sequence>MDETPSIPPVILTLSGHDPVGGAGIQADIEAIVSQGCHPTSIITCLTVQDTCNVKRVMPIADYLLLQQAEALQSDIPIAAIKVGLLGSVDVVLAVEHIIQQFPNVPVILDPILAAGGGAALSNTDLINAICEHLLPLTTLVTPNLPELQRLAPKCVDTDEQALCLLAQGAAYVLVTGTHGDTQKVENVLYGDGKRLRTWSWERLPETYHGSGCTLAATCAANIAKGQDIATAVGTAQAYTWGSLQAGRKVGHCQWLPNRLYWANAC</sequence>
<dbReference type="GO" id="GO:0009228">
    <property type="term" value="P:thiamine biosynthetic process"/>
    <property type="evidence" value="ECO:0007669"/>
    <property type="project" value="InterPro"/>
</dbReference>
<organism evidence="4">
    <name type="scientific">Candidatus Thiocaldithrix dubininis</name>
    <dbReference type="NCBI Taxonomy" id="3080823"/>
    <lineage>
        <taxon>Bacteria</taxon>
        <taxon>Pseudomonadati</taxon>
        <taxon>Pseudomonadota</taxon>
        <taxon>Gammaproteobacteria</taxon>
        <taxon>Thiotrichales</taxon>
        <taxon>Thiotrichaceae</taxon>
        <taxon>Candidatus Thiocaldithrix</taxon>
    </lineage>
</organism>
<protein>
    <recommendedName>
        <fullName evidence="2">hydroxymethylpyrimidine kinase</fullName>
        <ecNumber evidence="2">2.7.1.49</ecNumber>
    </recommendedName>
</protein>
<dbReference type="Pfam" id="PF08543">
    <property type="entry name" value="Phos_pyr_kin"/>
    <property type="match status" value="1"/>
</dbReference>
<keyword evidence="4" id="KW-0808">Transferase</keyword>
<reference evidence="4" key="2">
    <citation type="submission" date="2023-04" db="EMBL/GenBank/DDBJ databases">
        <authorList>
            <person name="Beletskiy A.V."/>
            <person name="Mardanov A.V."/>
            <person name="Ravin N.V."/>
        </authorList>
    </citation>
    <scope>NUCLEOTIDE SEQUENCE</scope>
    <source>
        <strain evidence="4">GKL-01</strain>
    </source>
</reference>
<name>A0AA95H833_9GAMM</name>
<dbReference type="GO" id="GO:0005829">
    <property type="term" value="C:cytosol"/>
    <property type="evidence" value="ECO:0007669"/>
    <property type="project" value="TreeGrafter"/>
</dbReference>
<gene>
    <name evidence="4" type="ORF">QJT80_14280</name>
</gene>
<evidence type="ECO:0000256" key="2">
    <source>
        <dbReference type="ARBA" id="ARBA00012135"/>
    </source>
</evidence>
<dbReference type="GO" id="GO:0008972">
    <property type="term" value="F:phosphomethylpyrimidine kinase activity"/>
    <property type="evidence" value="ECO:0007669"/>
    <property type="project" value="InterPro"/>
</dbReference>
<dbReference type="SUPFAM" id="SSF53613">
    <property type="entry name" value="Ribokinase-like"/>
    <property type="match status" value="1"/>
</dbReference>
<dbReference type="InterPro" id="IPR004399">
    <property type="entry name" value="HMP/HMP-P_kinase_dom"/>
</dbReference>
<feature type="domain" description="Pyridoxamine kinase/Phosphomethylpyrimidine kinase" evidence="3">
    <location>
        <begin position="18"/>
        <end position="253"/>
    </location>
</feature>
<dbReference type="CDD" id="cd01169">
    <property type="entry name" value="HMPP_kinase"/>
    <property type="match status" value="1"/>
</dbReference>
<evidence type="ECO:0000313" key="4">
    <source>
        <dbReference type="EMBL" id="WGZ90639.1"/>
    </source>
</evidence>